<organism evidence="16">
    <name type="scientific">freshwater metagenome</name>
    <dbReference type="NCBI Taxonomy" id="449393"/>
    <lineage>
        <taxon>unclassified sequences</taxon>
        <taxon>metagenomes</taxon>
        <taxon>ecological metagenomes</taxon>
    </lineage>
</organism>
<dbReference type="AlphaFoldDB" id="A0A6J7G1W5"/>
<evidence type="ECO:0000256" key="4">
    <source>
        <dbReference type="ARBA" id="ARBA00022475"/>
    </source>
</evidence>
<evidence type="ECO:0000256" key="8">
    <source>
        <dbReference type="ARBA" id="ARBA00022801"/>
    </source>
</evidence>
<evidence type="ECO:0000256" key="10">
    <source>
        <dbReference type="ARBA" id="ARBA00022989"/>
    </source>
</evidence>
<evidence type="ECO:0000313" key="15">
    <source>
        <dbReference type="EMBL" id="CAB4621766.1"/>
    </source>
</evidence>
<sequence length="299" mass="32284">MAVSFRAEQSANKRKTWLLLGLMFVAVIAVVWAAGTLLNFGAYWLVPMAVGISLIGVWTSYWKSDSLVLAMTHAKVVSHEDAPQLYNIVEEVTMAAGLPMPKVAIVDDPAPNAFATGRDPEHAVIAFTTGILRVMDREQLQGIAAHEMAHVGNRDTLVMAVAATTAGLLAVIADVGARMAFFSRRDQNSNPFAIVISLVILILAPIAALLIRASISRKREALADATAIEFTRNPSGLRRALETLAADSTVVQQRSTAVAHVWIESPLDGKSKSMFDTHPPLSDRINLLREMEGLPPVGQ</sequence>
<evidence type="ECO:0000256" key="13">
    <source>
        <dbReference type="SAM" id="Phobius"/>
    </source>
</evidence>
<evidence type="ECO:0000256" key="11">
    <source>
        <dbReference type="ARBA" id="ARBA00023049"/>
    </source>
</evidence>
<evidence type="ECO:0000256" key="12">
    <source>
        <dbReference type="ARBA" id="ARBA00023136"/>
    </source>
</evidence>
<dbReference type="PANTHER" id="PTHR43221:SF1">
    <property type="entry name" value="PROTEASE HTPX"/>
    <property type="match status" value="1"/>
</dbReference>
<dbReference type="EMBL" id="CAFBMO010000013">
    <property type="protein sequence ID" value="CAB4901276.1"/>
    <property type="molecule type" value="Genomic_DNA"/>
</dbReference>
<evidence type="ECO:0000259" key="14">
    <source>
        <dbReference type="Pfam" id="PF01435"/>
    </source>
</evidence>
<dbReference type="GO" id="GO:0004222">
    <property type="term" value="F:metalloendopeptidase activity"/>
    <property type="evidence" value="ECO:0007669"/>
    <property type="project" value="InterPro"/>
</dbReference>
<dbReference type="InterPro" id="IPR050083">
    <property type="entry name" value="HtpX_protease"/>
</dbReference>
<keyword evidence="8" id="KW-0378">Hydrolase</keyword>
<keyword evidence="6 13" id="KW-0812">Transmembrane</keyword>
<keyword evidence="9" id="KW-0862">Zinc</keyword>
<dbReference type="InterPro" id="IPR001915">
    <property type="entry name" value="Peptidase_M48"/>
</dbReference>
<feature type="transmembrane region" description="Helical" evidence="13">
    <location>
        <begin position="16"/>
        <end position="35"/>
    </location>
</feature>
<reference evidence="16" key="1">
    <citation type="submission" date="2020-05" db="EMBL/GenBank/DDBJ databases">
        <authorList>
            <person name="Chiriac C."/>
            <person name="Salcher M."/>
            <person name="Ghai R."/>
            <person name="Kavagutti S V."/>
        </authorList>
    </citation>
    <scope>NUCLEOTIDE SEQUENCE</scope>
</reference>
<gene>
    <name evidence="15" type="ORF">UFOPK1908_00850</name>
    <name evidence="16" type="ORF">UFOPK3576_00477</name>
</gene>
<dbReference type="InterPro" id="IPR022919">
    <property type="entry name" value="Pept_M48_protease_HtpX"/>
</dbReference>
<feature type="transmembrane region" description="Helical" evidence="13">
    <location>
        <begin position="41"/>
        <end position="61"/>
    </location>
</feature>
<evidence type="ECO:0000256" key="5">
    <source>
        <dbReference type="ARBA" id="ARBA00022670"/>
    </source>
</evidence>
<comment type="cofactor">
    <cofactor evidence="1">
        <name>Zn(2+)</name>
        <dbReference type="ChEBI" id="CHEBI:29105"/>
    </cofactor>
</comment>
<evidence type="ECO:0000313" key="16">
    <source>
        <dbReference type="EMBL" id="CAB4901276.1"/>
    </source>
</evidence>
<evidence type="ECO:0000256" key="1">
    <source>
        <dbReference type="ARBA" id="ARBA00001947"/>
    </source>
</evidence>
<comment type="similarity">
    <text evidence="3">Belongs to the peptidase M48B family.</text>
</comment>
<feature type="transmembrane region" description="Helical" evidence="13">
    <location>
        <begin position="192"/>
        <end position="211"/>
    </location>
</feature>
<accession>A0A6J7G1W5</accession>
<dbReference type="Gene3D" id="3.30.2010.10">
    <property type="entry name" value="Metalloproteases ('zincins'), catalytic domain"/>
    <property type="match status" value="1"/>
</dbReference>
<dbReference type="GO" id="GO:0046872">
    <property type="term" value="F:metal ion binding"/>
    <property type="evidence" value="ECO:0007669"/>
    <property type="project" value="UniProtKB-KW"/>
</dbReference>
<protein>
    <submittedName>
        <fullName evidence="16">Unannotated protein</fullName>
    </submittedName>
</protein>
<evidence type="ECO:0000256" key="2">
    <source>
        <dbReference type="ARBA" id="ARBA00004651"/>
    </source>
</evidence>
<dbReference type="GO" id="GO:0006508">
    <property type="term" value="P:proteolysis"/>
    <property type="evidence" value="ECO:0007669"/>
    <property type="project" value="UniProtKB-KW"/>
</dbReference>
<dbReference type="PANTHER" id="PTHR43221">
    <property type="entry name" value="PROTEASE HTPX"/>
    <property type="match status" value="1"/>
</dbReference>
<feature type="domain" description="Peptidase M48" evidence="14">
    <location>
        <begin position="82"/>
        <end position="291"/>
    </location>
</feature>
<dbReference type="HAMAP" id="MF_00188">
    <property type="entry name" value="Pept_M48_protease_HtpX"/>
    <property type="match status" value="1"/>
</dbReference>
<comment type="subcellular location">
    <subcellularLocation>
        <location evidence="2">Cell membrane</location>
        <topology evidence="2">Multi-pass membrane protein</topology>
    </subcellularLocation>
</comment>
<dbReference type="GO" id="GO:0005886">
    <property type="term" value="C:plasma membrane"/>
    <property type="evidence" value="ECO:0007669"/>
    <property type="project" value="UniProtKB-SubCell"/>
</dbReference>
<keyword evidence="4" id="KW-1003">Cell membrane</keyword>
<feature type="transmembrane region" description="Helical" evidence="13">
    <location>
        <begin position="157"/>
        <end position="180"/>
    </location>
</feature>
<dbReference type="Pfam" id="PF01435">
    <property type="entry name" value="Peptidase_M48"/>
    <property type="match status" value="1"/>
</dbReference>
<keyword evidence="11" id="KW-0482">Metalloprotease</keyword>
<keyword evidence="12 13" id="KW-0472">Membrane</keyword>
<name>A0A6J7G1W5_9ZZZZ</name>
<dbReference type="CDD" id="cd07340">
    <property type="entry name" value="M48B_Htpx_like"/>
    <property type="match status" value="1"/>
</dbReference>
<keyword evidence="10 13" id="KW-1133">Transmembrane helix</keyword>
<evidence type="ECO:0000256" key="3">
    <source>
        <dbReference type="ARBA" id="ARBA00009779"/>
    </source>
</evidence>
<keyword evidence="7" id="KW-0479">Metal-binding</keyword>
<proteinExistence type="inferred from homology"/>
<evidence type="ECO:0000256" key="7">
    <source>
        <dbReference type="ARBA" id="ARBA00022723"/>
    </source>
</evidence>
<keyword evidence="5" id="KW-0645">Protease</keyword>
<evidence type="ECO:0000256" key="6">
    <source>
        <dbReference type="ARBA" id="ARBA00022692"/>
    </source>
</evidence>
<evidence type="ECO:0000256" key="9">
    <source>
        <dbReference type="ARBA" id="ARBA00022833"/>
    </source>
</evidence>
<dbReference type="EMBL" id="CAEZVB010000035">
    <property type="protein sequence ID" value="CAB4621766.1"/>
    <property type="molecule type" value="Genomic_DNA"/>
</dbReference>